<organism evidence="9 10">
    <name type="scientific">Prevotella micans F0438</name>
    <dbReference type="NCBI Taxonomy" id="883158"/>
    <lineage>
        <taxon>Bacteria</taxon>
        <taxon>Pseudomonadati</taxon>
        <taxon>Bacteroidota</taxon>
        <taxon>Bacteroidia</taxon>
        <taxon>Bacteroidales</taxon>
        <taxon>Prevotellaceae</taxon>
        <taxon>Prevotella</taxon>
    </lineage>
</organism>
<evidence type="ECO:0000259" key="8">
    <source>
        <dbReference type="Pfam" id="PF01757"/>
    </source>
</evidence>
<feature type="transmembrane region" description="Helical" evidence="7">
    <location>
        <begin position="307"/>
        <end position="326"/>
    </location>
</feature>
<comment type="similarity">
    <text evidence="2">Belongs to the acyltransferase 3 family.</text>
</comment>
<dbReference type="GO" id="GO:0016413">
    <property type="term" value="F:O-acetyltransferase activity"/>
    <property type="evidence" value="ECO:0007669"/>
    <property type="project" value="TreeGrafter"/>
</dbReference>
<dbReference type="Proteomes" id="UP000016023">
    <property type="component" value="Unassembled WGS sequence"/>
</dbReference>
<dbReference type="HOGENOM" id="CLU_069805_0_0_10"/>
<dbReference type="PANTHER" id="PTHR40074">
    <property type="entry name" value="O-ACETYLTRANSFERASE WECH"/>
    <property type="match status" value="1"/>
</dbReference>
<dbReference type="EMBL" id="AGWK01000041">
    <property type="protein sequence ID" value="EHO68747.1"/>
    <property type="molecule type" value="Genomic_DNA"/>
</dbReference>
<feature type="transmembrane region" description="Helical" evidence="7">
    <location>
        <begin position="45"/>
        <end position="66"/>
    </location>
</feature>
<accession>H1Q3P1</accession>
<dbReference type="PATRIC" id="fig|883158.3.peg.1527"/>
<keyword evidence="4 7" id="KW-0812">Transmembrane</keyword>
<dbReference type="STRING" id="883158.HMPREF9140_01529"/>
<protein>
    <recommendedName>
        <fullName evidence="8">Acyltransferase 3 domain-containing protein</fullName>
    </recommendedName>
</protein>
<evidence type="ECO:0000313" key="10">
    <source>
        <dbReference type="Proteomes" id="UP000016023"/>
    </source>
</evidence>
<comment type="subcellular location">
    <subcellularLocation>
        <location evidence="1">Cell membrane</location>
        <topology evidence="1">Multi-pass membrane protein</topology>
    </subcellularLocation>
</comment>
<keyword evidence="10" id="KW-1185">Reference proteome</keyword>
<dbReference type="AlphaFoldDB" id="H1Q3P1"/>
<evidence type="ECO:0000256" key="4">
    <source>
        <dbReference type="ARBA" id="ARBA00022692"/>
    </source>
</evidence>
<gene>
    <name evidence="9" type="ORF">HMPREF9140_01529</name>
</gene>
<dbReference type="PANTHER" id="PTHR40074:SF2">
    <property type="entry name" value="O-ACETYLTRANSFERASE WECH"/>
    <property type="match status" value="1"/>
</dbReference>
<feature type="transmembrane region" description="Helical" evidence="7">
    <location>
        <begin position="16"/>
        <end position="33"/>
    </location>
</feature>
<reference evidence="9 10" key="1">
    <citation type="submission" date="2011-12" db="EMBL/GenBank/DDBJ databases">
        <title>The Genome Sequence of Prevotella micans F0438.</title>
        <authorList>
            <consortium name="The Broad Institute Genome Sequencing Platform"/>
            <person name="Earl A."/>
            <person name="Ward D."/>
            <person name="Feldgarden M."/>
            <person name="Gevers D."/>
            <person name="Izard J."/>
            <person name="Baranova O.V."/>
            <person name="Blanton J.M."/>
            <person name="Wade W.G."/>
            <person name="Dewhirst F.E."/>
            <person name="Young S.K."/>
            <person name="Zeng Q."/>
            <person name="Gargeya S."/>
            <person name="Fitzgerald M."/>
            <person name="Haas B."/>
            <person name="Abouelleil A."/>
            <person name="Alvarado L."/>
            <person name="Arachchi H.M."/>
            <person name="Berlin A."/>
            <person name="Chapman S.B."/>
            <person name="Gearin G."/>
            <person name="Goldberg J."/>
            <person name="Griggs A."/>
            <person name="Gujja S."/>
            <person name="Hansen M."/>
            <person name="Heiman D."/>
            <person name="Howarth C."/>
            <person name="Larimer J."/>
            <person name="Lui A."/>
            <person name="MacDonald P.J.P."/>
            <person name="McCowen C."/>
            <person name="Montmayeur A."/>
            <person name="Murphy C."/>
            <person name="Neiman D."/>
            <person name="Pearson M."/>
            <person name="Priest M."/>
            <person name="Roberts A."/>
            <person name="Saif S."/>
            <person name="Shea T."/>
            <person name="Sisk P."/>
            <person name="Stolte C."/>
            <person name="Sykes S."/>
            <person name="Wortman J."/>
            <person name="Nusbaum C."/>
            <person name="Birren B."/>
        </authorList>
    </citation>
    <scope>NUCLEOTIDE SEQUENCE [LARGE SCALE GENOMIC DNA]</scope>
    <source>
        <strain evidence="9 10">F0438</strain>
    </source>
</reference>
<dbReference type="eggNOG" id="COG1835">
    <property type="taxonomic scope" value="Bacteria"/>
</dbReference>
<dbReference type="GO" id="GO:0005886">
    <property type="term" value="C:plasma membrane"/>
    <property type="evidence" value="ECO:0007669"/>
    <property type="project" value="UniProtKB-SubCell"/>
</dbReference>
<feature type="transmembrane region" description="Helical" evidence="7">
    <location>
        <begin position="190"/>
        <end position="207"/>
    </location>
</feature>
<keyword evidence="5 7" id="KW-1133">Transmembrane helix</keyword>
<evidence type="ECO:0000256" key="1">
    <source>
        <dbReference type="ARBA" id="ARBA00004651"/>
    </source>
</evidence>
<name>H1Q3P1_9BACT</name>
<comment type="caution">
    <text evidence="9">The sequence shown here is derived from an EMBL/GenBank/DDBJ whole genome shotgun (WGS) entry which is preliminary data.</text>
</comment>
<evidence type="ECO:0000256" key="2">
    <source>
        <dbReference type="ARBA" id="ARBA00007400"/>
    </source>
</evidence>
<evidence type="ECO:0000256" key="6">
    <source>
        <dbReference type="ARBA" id="ARBA00023136"/>
    </source>
</evidence>
<dbReference type="Pfam" id="PF01757">
    <property type="entry name" value="Acyl_transf_3"/>
    <property type="match status" value="1"/>
</dbReference>
<dbReference type="GO" id="GO:0009246">
    <property type="term" value="P:enterobacterial common antigen biosynthetic process"/>
    <property type="evidence" value="ECO:0007669"/>
    <property type="project" value="TreeGrafter"/>
</dbReference>
<keyword evidence="6 7" id="KW-0472">Membrane</keyword>
<evidence type="ECO:0000256" key="3">
    <source>
        <dbReference type="ARBA" id="ARBA00022475"/>
    </source>
</evidence>
<feature type="transmembrane region" description="Helical" evidence="7">
    <location>
        <begin position="214"/>
        <end position="234"/>
    </location>
</feature>
<sequence length="334" mass="38517">MKINCFELGSISRYRGELMGAAIIFVMLFHVGLPRDDAFFGLRRMGNIGVDIFLFLSGIGLWFAWTKNPSIKDFLCRRFKRIYPTWLVIASLYYIPDYFFPQIVDHSGACTGIGNLIANIGLNINFWLRTELTFWYVPAIMALYVAAPFYMRLISRNPVYRWLPVAMMAWCIVVQYVVPLNHALGHLEIFWSRLPIFFIGINLGQAVKENRQLAGSSVWLILFLFAGTLAVGIYLEQARHGTFPLFLERMLYIPLTVTAALLAGKILPRSPRWFNWALRFVGALSLEIYLLHYHFVMRYIERLHAGYWPTFLITLAATLPVAWLLGKAINKIFK</sequence>
<dbReference type="RefSeq" id="WP_006953006.1">
    <property type="nucleotide sequence ID" value="NZ_JH594522.1"/>
</dbReference>
<evidence type="ECO:0000256" key="5">
    <source>
        <dbReference type="ARBA" id="ARBA00022989"/>
    </source>
</evidence>
<feature type="transmembrane region" description="Helical" evidence="7">
    <location>
        <begin position="246"/>
        <end position="264"/>
    </location>
</feature>
<feature type="transmembrane region" description="Helical" evidence="7">
    <location>
        <begin position="132"/>
        <end position="150"/>
    </location>
</feature>
<keyword evidence="3" id="KW-1003">Cell membrane</keyword>
<feature type="domain" description="Acyltransferase 3" evidence="8">
    <location>
        <begin position="21"/>
        <end position="325"/>
    </location>
</feature>
<feature type="transmembrane region" description="Helical" evidence="7">
    <location>
        <begin position="162"/>
        <end position="178"/>
    </location>
</feature>
<proteinExistence type="inferred from homology"/>
<evidence type="ECO:0000313" key="9">
    <source>
        <dbReference type="EMBL" id="EHO68747.1"/>
    </source>
</evidence>
<evidence type="ECO:0000256" key="7">
    <source>
        <dbReference type="SAM" id="Phobius"/>
    </source>
</evidence>
<feature type="transmembrane region" description="Helical" evidence="7">
    <location>
        <begin position="276"/>
        <end position="295"/>
    </location>
</feature>
<dbReference type="InterPro" id="IPR002656">
    <property type="entry name" value="Acyl_transf_3_dom"/>
</dbReference>
<feature type="transmembrane region" description="Helical" evidence="7">
    <location>
        <begin position="78"/>
        <end position="95"/>
    </location>
</feature>